<reference evidence="1 2" key="1">
    <citation type="submission" date="2018-02" db="EMBL/GenBank/DDBJ databases">
        <title>The genomes of Aspergillus section Nigri reveals drivers in fungal speciation.</title>
        <authorList>
            <consortium name="DOE Joint Genome Institute"/>
            <person name="Vesth T.C."/>
            <person name="Nybo J."/>
            <person name="Theobald S."/>
            <person name="Brandl J."/>
            <person name="Frisvad J.C."/>
            <person name="Nielsen K.F."/>
            <person name="Lyhne E.K."/>
            <person name="Kogle M.E."/>
            <person name="Kuo A."/>
            <person name="Riley R."/>
            <person name="Clum A."/>
            <person name="Nolan M."/>
            <person name="Lipzen A."/>
            <person name="Salamov A."/>
            <person name="Henrissat B."/>
            <person name="Wiebenga A."/>
            <person name="De vries R.P."/>
            <person name="Grigoriev I.V."/>
            <person name="Mortensen U.H."/>
            <person name="Andersen M.R."/>
            <person name="Baker S.E."/>
        </authorList>
    </citation>
    <scope>NUCLEOTIDE SEQUENCE [LARGE SCALE GENOMIC DNA]</scope>
    <source>
        <strain evidence="1 2">CBS 707.79</strain>
    </source>
</reference>
<evidence type="ECO:0000313" key="1">
    <source>
        <dbReference type="EMBL" id="PYH97143.1"/>
    </source>
</evidence>
<dbReference type="Proteomes" id="UP000247810">
    <property type="component" value="Unassembled WGS sequence"/>
</dbReference>
<sequence>MPPSSSGNETGTEAHAPIAHIAHIAPIGGDALSGPGNGTGLHACATVPPSLPYDCRSAGVRAIQRYSEPWLAALDGAGTREIAGGNASGAAGWAFLRLHRGAANQRGSDPGWGLAEELRYAAQLSAVTQTRNPPCSLHSLHSLSSRPAMSADHPGHFARLHPPPSLPFNPALLANSALPWRACHTPPPPGDPG</sequence>
<organism evidence="1 2">
    <name type="scientific">Aspergillus ellipticus CBS 707.79</name>
    <dbReference type="NCBI Taxonomy" id="1448320"/>
    <lineage>
        <taxon>Eukaryota</taxon>
        <taxon>Fungi</taxon>
        <taxon>Dikarya</taxon>
        <taxon>Ascomycota</taxon>
        <taxon>Pezizomycotina</taxon>
        <taxon>Eurotiomycetes</taxon>
        <taxon>Eurotiomycetidae</taxon>
        <taxon>Eurotiales</taxon>
        <taxon>Aspergillaceae</taxon>
        <taxon>Aspergillus</taxon>
        <taxon>Aspergillus subgen. Circumdati</taxon>
    </lineage>
</organism>
<keyword evidence="2" id="KW-1185">Reference proteome</keyword>
<accession>A0A319E098</accession>
<evidence type="ECO:0000313" key="2">
    <source>
        <dbReference type="Proteomes" id="UP000247810"/>
    </source>
</evidence>
<dbReference type="EMBL" id="KZ825828">
    <property type="protein sequence ID" value="PYH97143.1"/>
    <property type="molecule type" value="Genomic_DNA"/>
</dbReference>
<proteinExistence type="predicted"/>
<protein>
    <submittedName>
        <fullName evidence="1">Uncharacterized protein</fullName>
    </submittedName>
</protein>
<gene>
    <name evidence="1" type="ORF">BO71DRAFT_427344</name>
</gene>
<name>A0A319E098_9EURO</name>
<dbReference type="AlphaFoldDB" id="A0A319E098"/>
<dbReference type="VEuPathDB" id="FungiDB:BO71DRAFT_427344"/>